<gene>
    <name evidence="2" type="ORF">MRATA1EN1_LOCUS15352</name>
</gene>
<dbReference type="EMBL" id="OX459961">
    <property type="protein sequence ID" value="CAI9166390.1"/>
    <property type="molecule type" value="Genomic_DNA"/>
</dbReference>
<keyword evidence="1" id="KW-0472">Membrane</keyword>
<evidence type="ECO:0000313" key="2">
    <source>
        <dbReference type="EMBL" id="CAI9166390.1"/>
    </source>
</evidence>
<evidence type="ECO:0000313" key="3">
    <source>
        <dbReference type="Proteomes" id="UP001176941"/>
    </source>
</evidence>
<feature type="transmembrane region" description="Helical" evidence="1">
    <location>
        <begin position="48"/>
        <end position="71"/>
    </location>
</feature>
<sequence length="201" mass="22514">MESGLNMKCEILSQYFRMYLIHEQCASVQNHEVCVFSFNIKTKISFKMFANIFVLFPEMLLLSLALCFSGISQCNKESFKSYLVIVIFNTLKFFLNFFLSLTSISMDDDVFNLYLPTKNLLTSAYFTKGFPDGSGGKESTCNVGDLGLIPGLGRSPGGEHGSPLQYSCLENPMDRGAWGATVHGNAESYTTERLLLHFKDL</sequence>
<organism evidence="2 3">
    <name type="scientific">Rangifer tarandus platyrhynchus</name>
    <name type="common">Svalbard reindeer</name>
    <dbReference type="NCBI Taxonomy" id="3082113"/>
    <lineage>
        <taxon>Eukaryota</taxon>
        <taxon>Metazoa</taxon>
        <taxon>Chordata</taxon>
        <taxon>Craniata</taxon>
        <taxon>Vertebrata</taxon>
        <taxon>Euteleostomi</taxon>
        <taxon>Mammalia</taxon>
        <taxon>Eutheria</taxon>
        <taxon>Laurasiatheria</taxon>
        <taxon>Artiodactyla</taxon>
        <taxon>Ruminantia</taxon>
        <taxon>Pecora</taxon>
        <taxon>Cervidae</taxon>
        <taxon>Odocoileinae</taxon>
        <taxon>Rangifer</taxon>
    </lineage>
</organism>
<name>A0ABN8YXR4_RANTA</name>
<evidence type="ECO:0000256" key="1">
    <source>
        <dbReference type="SAM" id="Phobius"/>
    </source>
</evidence>
<reference evidence="2" key="1">
    <citation type="submission" date="2023-04" db="EMBL/GenBank/DDBJ databases">
        <authorList>
            <consortium name="ELIXIR-Norway"/>
        </authorList>
    </citation>
    <scope>NUCLEOTIDE SEQUENCE [LARGE SCALE GENOMIC DNA]</scope>
</reference>
<accession>A0ABN8YXR4</accession>
<proteinExistence type="predicted"/>
<keyword evidence="3" id="KW-1185">Reference proteome</keyword>
<keyword evidence="1" id="KW-1133">Transmembrane helix</keyword>
<keyword evidence="1" id="KW-0812">Transmembrane</keyword>
<feature type="transmembrane region" description="Helical" evidence="1">
    <location>
        <begin position="83"/>
        <end position="104"/>
    </location>
</feature>
<protein>
    <submittedName>
        <fullName evidence="2">Uncharacterized protein</fullName>
    </submittedName>
</protein>
<dbReference type="Proteomes" id="UP001176941">
    <property type="component" value="Chromosome 25"/>
</dbReference>